<accession>A0A0R2KZL6</accession>
<dbReference type="InterPro" id="IPR011761">
    <property type="entry name" value="ATP-grasp"/>
</dbReference>
<dbReference type="Pfam" id="PF22660">
    <property type="entry name" value="RS_preATP-grasp-like"/>
    <property type="match status" value="1"/>
</dbReference>
<dbReference type="Proteomes" id="UP000305541">
    <property type="component" value="Unassembled WGS sequence"/>
</dbReference>
<reference evidence="11 13" key="2">
    <citation type="submission" date="2019-05" db="EMBL/GenBank/DDBJ databases">
        <title>The metagenome of a microbial culture collection derived from dairy environment covers the genomic content of the human microbiome.</title>
        <authorList>
            <person name="Roder T."/>
            <person name="Wuthrich D."/>
            <person name="Sattari Z."/>
            <person name="Von Ah U."/>
            <person name="Bar C."/>
            <person name="Ronchi F."/>
            <person name="Macpherson A.J."/>
            <person name="Ganal-Vonarburg S.C."/>
            <person name="Bruggmann R."/>
            <person name="Vergeres G."/>
        </authorList>
    </citation>
    <scope>NUCLEOTIDE SEQUENCE [LARGE SCALE GENOMIC DNA]</scope>
    <source>
        <strain evidence="11 13">FAM 18815</strain>
    </source>
</reference>
<dbReference type="EMBL" id="VBTH01000015">
    <property type="protein sequence ID" value="TLQ03718.1"/>
    <property type="molecule type" value="Genomic_DNA"/>
</dbReference>
<comment type="pathway">
    <text evidence="7">Purine metabolism.</text>
</comment>
<dbReference type="GO" id="GO:0005524">
    <property type="term" value="F:ATP binding"/>
    <property type="evidence" value="ECO:0007669"/>
    <property type="project" value="UniProtKB-UniRule"/>
</dbReference>
<evidence type="ECO:0000313" key="13">
    <source>
        <dbReference type="Proteomes" id="UP000305541"/>
    </source>
</evidence>
<dbReference type="STRING" id="331679.IV81_GL001078"/>
<sequence>MENEVITSRKIIYPGDMIGIIGEGRSSVQLVATAKSMGFKVATYVTSEKNEVSHYADASFIGSIHDGEKLQRFAQKCKIVLYESEMIDIKTIQYLQQFVSIPQGVKLLELNQDRIIEKASIEQLGIKVAPYVTIVDLDDLYESIAEIGYPAILRPILKDPLTEEGLLLESEMDLPKASPLLERGTYLLQSWMDEGDEVAVSVVKDQNHRQKMFPMVENIYQDHHLKETKVPLDVDPRIQNNLLEAATKIANFIDYVGVFSIVFYIHNDEVYLKRLIPGIHRSQNIFNLASNTTVYEETLRALSGMLISDIRLQVPTVMLNISDHQMQKIKTQWLIKDNWHFHFYPQVNENEDKAHIGYILADGDNVGQIQEQIDNTDIW</sequence>
<evidence type="ECO:0000256" key="1">
    <source>
        <dbReference type="ARBA" id="ARBA00001936"/>
    </source>
</evidence>
<evidence type="ECO:0000256" key="5">
    <source>
        <dbReference type="ARBA" id="ARBA00022840"/>
    </source>
</evidence>
<evidence type="ECO:0000256" key="3">
    <source>
        <dbReference type="ARBA" id="ARBA00022741"/>
    </source>
</evidence>
<dbReference type="Gene3D" id="3.30.470.20">
    <property type="entry name" value="ATP-grasp fold, B domain"/>
    <property type="match status" value="1"/>
</dbReference>
<proteinExistence type="predicted"/>
<feature type="domain" description="ATP-grasp" evidence="9">
    <location>
        <begin position="118"/>
        <end position="303"/>
    </location>
</feature>
<comment type="caution">
    <text evidence="10">The sequence shown here is derived from an EMBL/GenBank/DDBJ whole genome shotgun (WGS) entry which is preliminary data.</text>
</comment>
<reference evidence="10 12" key="1">
    <citation type="journal article" date="2015" name="Genome Announc.">
        <title>Expanding the biotechnology potential of lactobacilli through comparative genomics of 213 strains and associated genera.</title>
        <authorList>
            <person name="Sun Z."/>
            <person name="Harris H.M."/>
            <person name="McCann A."/>
            <person name="Guo C."/>
            <person name="Argimon S."/>
            <person name="Zhang W."/>
            <person name="Yang X."/>
            <person name="Jeffery I.B."/>
            <person name="Cooney J.C."/>
            <person name="Kagawa T.F."/>
            <person name="Liu W."/>
            <person name="Song Y."/>
            <person name="Salvetti E."/>
            <person name="Wrobel A."/>
            <person name="Rasinkangas P."/>
            <person name="Parkhill J."/>
            <person name="Rea M.C."/>
            <person name="O'Sullivan O."/>
            <person name="Ritari J."/>
            <person name="Douillard F.P."/>
            <person name="Paul Ross R."/>
            <person name="Yang R."/>
            <person name="Briner A.E."/>
            <person name="Felis G.E."/>
            <person name="de Vos W.M."/>
            <person name="Barrangou R."/>
            <person name="Klaenhammer T.R."/>
            <person name="Caufield P.W."/>
            <person name="Cui Y."/>
            <person name="Zhang H."/>
            <person name="O'Toole P.W."/>
        </authorList>
    </citation>
    <scope>NUCLEOTIDE SEQUENCE [LARGE SCALE GENOMIC DNA]</scope>
    <source>
        <strain evidence="10 12">DSM 18001</strain>
    </source>
</reference>
<comment type="cofactor">
    <cofactor evidence="1">
        <name>Mn(2+)</name>
        <dbReference type="ChEBI" id="CHEBI:29035"/>
    </cofactor>
</comment>
<dbReference type="PROSITE" id="PS50975">
    <property type="entry name" value="ATP_GRASP"/>
    <property type="match status" value="1"/>
</dbReference>
<dbReference type="SUPFAM" id="SSF52440">
    <property type="entry name" value="PreATP-grasp domain"/>
    <property type="match status" value="1"/>
</dbReference>
<evidence type="ECO:0000256" key="4">
    <source>
        <dbReference type="ARBA" id="ARBA00022755"/>
    </source>
</evidence>
<dbReference type="SUPFAM" id="SSF56059">
    <property type="entry name" value="Glutathione synthetase ATP-binding domain-like"/>
    <property type="match status" value="1"/>
</dbReference>
<keyword evidence="6" id="KW-0464">Manganese</keyword>
<evidence type="ECO:0000259" key="9">
    <source>
        <dbReference type="PROSITE" id="PS50975"/>
    </source>
</evidence>
<dbReference type="EMBL" id="JQBX01000003">
    <property type="protein sequence ID" value="KRN94801.1"/>
    <property type="molecule type" value="Genomic_DNA"/>
</dbReference>
<dbReference type="InterPro" id="IPR016185">
    <property type="entry name" value="PreATP-grasp_dom_sf"/>
</dbReference>
<evidence type="ECO:0000313" key="11">
    <source>
        <dbReference type="EMBL" id="TLQ03718.1"/>
    </source>
</evidence>
<protein>
    <submittedName>
        <fullName evidence="11">ATP-grasp domain-containing protein</fullName>
    </submittedName>
    <submittedName>
        <fullName evidence="10">Phosphoribosylaminoimidazole carboxylase</fullName>
    </submittedName>
</protein>
<dbReference type="AlphaFoldDB" id="A0A0R2KZL6"/>
<dbReference type="GO" id="GO:0046872">
    <property type="term" value="F:metal ion binding"/>
    <property type="evidence" value="ECO:0007669"/>
    <property type="project" value="InterPro"/>
</dbReference>
<keyword evidence="3 8" id="KW-0547">Nucleotide-binding</keyword>
<dbReference type="Proteomes" id="UP000051859">
    <property type="component" value="Unassembled WGS sequence"/>
</dbReference>
<dbReference type="Pfam" id="PF02222">
    <property type="entry name" value="ATP-grasp"/>
    <property type="match status" value="1"/>
</dbReference>
<comment type="cofactor">
    <cofactor evidence="2">
        <name>Mg(2+)</name>
        <dbReference type="ChEBI" id="CHEBI:18420"/>
    </cofactor>
</comment>
<keyword evidence="4" id="KW-0658">Purine biosynthesis</keyword>
<evidence type="ECO:0000256" key="7">
    <source>
        <dbReference type="ARBA" id="ARBA00025704"/>
    </source>
</evidence>
<gene>
    <name evidence="11" type="ORF">FEZ51_07930</name>
    <name evidence="10" type="ORF">IV81_GL001078</name>
</gene>
<dbReference type="PANTHER" id="PTHR11609">
    <property type="entry name" value="PURINE BIOSYNTHESIS PROTEIN 6/7, PUR6/7"/>
    <property type="match status" value="1"/>
</dbReference>
<dbReference type="RefSeq" id="WP_057801750.1">
    <property type="nucleotide sequence ID" value="NZ_JQBX01000003.1"/>
</dbReference>
<keyword evidence="12" id="KW-1185">Reference proteome</keyword>
<evidence type="ECO:0000313" key="12">
    <source>
        <dbReference type="Proteomes" id="UP000051859"/>
    </source>
</evidence>
<evidence type="ECO:0000256" key="2">
    <source>
        <dbReference type="ARBA" id="ARBA00001946"/>
    </source>
</evidence>
<evidence type="ECO:0000256" key="8">
    <source>
        <dbReference type="PROSITE-ProRule" id="PRU00409"/>
    </source>
</evidence>
<dbReference type="InterPro" id="IPR003135">
    <property type="entry name" value="ATP-grasp_carboxylate-amine"/>
</dbReference>
<dbReference type="GO" id="GO:0006164">
    <property type="term" value="P:purine nucleotide biosynthetic process"/>
    <property type="evidence" value="ECO:0007669"/>
    <property type="project" value="UniProtKB-KW"/>
</dbReference>
<evidence type="ECO:0000313" key="10">
    <source>
        <dbReference type="EMBL" id="KRN94801.1"/>
    </source>
</evidence>
<dbReference type="InterPro" id="IPR054350">
    <property type="entry name" value="PurT/PurK_preATP-grasp"/>
</dbReference>
<organism evidence="10 12">
    <name type="scientific">Pediococcus stilesii</name>
    <dbReference type="NCBI Taxonomy" id="331679"/>
    <lineage>
        <taxon>Bacteria</taxon>
        <taxon>Bacillati</taxon>
        <taxon>Bacillota</taxon>
        <taxon>Bacilli</taxon>
        <taxon>Lactobacillales</taxon>
        <taxon>Lactobacillaceae</taxon>
        <taxon>Pediococcus</taxon>
    </lineage>
</organism>
<name>A0A0R2KZL6_9LACO</name>
<dbReference type="PANTHER" id="PTHR11609:SF5">
    <property type="entry name" value="PHOSPHORIBOSYLAMINOIMIDAZOLE CARBOXYLASE"/>
    <property type="match status" value="1"/>
</dbReference>
<dbReference type="InterPro" id="IPR013815">
    <property type="entry name" value="ATP_grasp_subdomain_1"/>
</dbReference>
<dbReference type="PATRIC" id="fig|331679.3.peg.1088"/>
<evidence type="ECO:0000256" key="6">
    <source>
        <dbReference type="ARBA" id="ARBA00023211"/>
    </source>
</evidence>
<dbReference type="Gene3D" id="3.30.1490.20">
    <property type="entry name" value="ATP-grasp fold, A domain"/>
    <property type="match status" value="1"/>
</dbReference>
<dbReference type="GO" id="GO:0005829">
    <property type="term" value="C:cytosol"/>
    <property type="evidence" value="ECO:0007669"/>
    <property type="project" value="TreeGrafter"/>
</dbReference>
<keyword evidence="5 8" id="KW-0067">ATP-binding</keyword>
<dbReference type="Gene3D" id="3.40.50.20">
    <property type="match status" value="1"/>
</dbReference>
<dbReference type="OrthoDB" id="9804625at2"/>